<evidence type="ECO:0000256" key="4">
    <source>
        <dbReference type="ARBA" id="ARBA00023125"/>
    </source>
</evidence>
<dbReference type="InterPro" id="IPR013325">
    <property type="entry name" value="RNA_pol_sigma_r2"/>
</dbReference>
<evidence type="ECO:0000259" key="8">
    <source>
        <dbReference type="Pfam" id="PF08281"/>
    </source>
</evidence>
<dbReference type="Proteomes" id="UP000008075">
    <property type="component" value="Chromosome"/>
</dbReference>
<evidence type="ECO:0000313" key="9">
    <source>
        <dbReference type="EMBL" id="CBJ91770.1"/>
    </source>
</evidence>
<dbReference type="InterPro" id="IPR000838">
    <property type="entry name" value="RNA_pol_sigma70_ECF_CS"/>
</dbReference>
<keyword evidence="3 6" id="KW-0731">Sigma factor</keyword>
<feature type="domain" description="RNA polymerase sigma factor 70 region 4 type 2" evidence="8">
    <location>
        <begin position="117"/>
        <end position="169"/>
    </location>
</feature>
<dbReference type="HOGENOM" id="CLU_047691_12_1_6"/>
<dbReference type="GO" id="GO:0006352">
    <property type="term" value="P:DNA-templated transcription initiation"/>
    <property type="evidence" value="ECO:0007669"/>
    <property type="project" value="InterPro"/>
</dbReference>
<sequence>MIHLAMSEHTATTAPFTLESLYGAHQGWLKTWLTRKLQSAFDADDIVQDTFLRVMRNDSLASIRDPRSFLCTIAKRVIVDLFRRNALEKAYLEMLAQLPEAHAPSLEVRESQLETLQLLDKMLDGLSGKTRDAFLLSQLEGLTYNDIACRLSVSVSSVKKYVARAMEHCLLFRLEHGL</sequence>
<dbReference type="NCBIfam" id="NF007232">
    <property type="entry name" value="PRK09651.1"/>
    <property type="match status" value="1"/>
</dbReference>
<dbReference type="PANTHER" id="PTHR43133">
    <property type="entry name" value="RNA POLYMERASE ECF-TYPE SIGMA FACTO"/>
    <property type="match status" value="1"/>
</dbReference>
<organism evidence="9 10">
    <name type="scientific">Xenorhabdus nematophila (strain ATCC 19061 / DSM 3370 / CCUG 14189 / LMG 1036 / NCIMB 9965 / AN6)</name>
    <dbReference type="NCBI Taxonomy" id="406817"/>
    <lineage>
        <taxon>Bacteria</taxon>
        <taxon>Pseudomonadati</taxon>
        <taxon>Pseudomonadota</taxon>
        <taxon>Gammaproteobacteria</taxon>
        <taxon>Enterobacterales</taxon>
        <taxon>Morganellaceae</taxon>
        <taxon>Xenorhabdus</taxon>
    </lineage>
</organism>
<dbReference type="GO" id="GO:0016987">
    <property type="term" value="F:sigma factor activity"/>
    <property type="evidence" value="ECO:0007669"/>
    <property type="project" value="UniProtKB-KW"/>
</dbReference>
<evidence type="ECO:0000256" key="5">
    <source>
        <dbReference type="ARBA" id="ARBA00023163"/>
    </source>
</evidence>
<dbReference type="InterPro" id="IPR014284">
    <property type="entry name" value="RNA_pol_sigma-70_dom"/>
</dbReference>
<dbReference type="SUPFAM" id="SSF88946">
    <property type="entry name" value="Sigma2 domain of RNA polymerase sigma factors"/>
    <property type="match status" value="1"/>
</dbReference>
<dbReference type="PANTHER" id="PTHR43133:SF63">
    <property type="entry name" value="RNA POLYMERASE SIGMA FACTOR FECI-RELATED"/>
    <property type="match status" value="1"/>
</dbReference>
<keyword evidence="4 6" id="KW-0238">DNA-binding</keyword>
<dbReference type="Gene3D" id="1.10.1740.10">
    <property type="match status" value="1"/>
</dbReference>
<dbReference type="InterPro" id="IPR036388">
    <property type="entry name" value="WH-like_DNA-bd_sf"/>
</dbReference>
<dbReference type="KEGG" id="xne:XNC1_3739"/>
<name>D3VAZ5_XENNA</name>
<dbReference type="STRING" id="406817.XNC1_3739"/>
<protein>
    <recommendedName>
        <fullName evidence="6">RNA polymerase sigma factor</fullName>
    </recommendedName>
</protein>
<accession>D3VAZ5</accession>
<dbReference type="CDD" id="cd06171">
    <property type="entry name" value="Sigma70_r4"/>
    <property type="match status" value="1"/>
</dbReference>
<dbReference type="AlphaFoldDB" id="D3VAZ5"/>
<keyword evidence="10" id="KW-1185">Reference proteome</keyword>
<proteinExistence type="inferred from homology"/>
<dbReference type="InterPro" id="IPR007627">
    <property type="entry name" value="RNA_pol_sigma70_r2"/>
</dbReference>
<evidence type="ECO:0000313" key="10">
    <source>
        <dbReference type="Proteomes" id="UP000008075"/>
    </source>
</evidence>
<comment type="similarity">
    <text evidence="1 6">Belongs to the sigma-70 factor family. ECF subfamily.</text>
</comment>
<dbReference type="InterPro" id="IPR039425">
    <property type="entry name" value="RNA_pol_sigma-70-like"/>
</dbReference>
<dbReference type="Pfam" id="PF04542">
    <property type="entry name" value="Sigma70_r2"/>
    <property type="match status" value="1"/>
</dbReference>
<dbReference type="NCBIfam" id="NF041727">
    <property type="entry name" value="ECF_sigma_FecI"/>
    <property type="match status" value="1"/>
</dbReference>
<keyword evidence="2 6" id="KW-0805">Transcription regulation</keyword>
<dbReference type="GO" id="GO:0003677">
    <property type="term" value="F:DNA binding"/>
    <property type="evidence" value="ECO:0007669"/>
    <property type="project" value="UniProtKB-KW"/>
</dbReference>
<dbReference type="PROSITE" id="PS01063">
    <property type="entry name" value="SIGMA70_ECF"/>
    <property type="match status" value="1"/>
</dbReference>
<dbReference type="Gene3D" id="1.10.10.10">
    <property type="entry name" value="Winged helix-like DNA-binding domain superfamily/Winged helix DNA-binding domain"/>
    <property type="match status" value="1"/>
</dbReference>
<keyword evidence="5 6" id="KW-0804">Transcription</keyword>
<dbReference type="NCBIfam" id="TIGR02937">
    <property type="entry name" value="sigma70-ECF"/>
    <property type="match status" value="1"/>
</dbReference>
<dbReference type="Pfam" id="PF08281">
    <property type="entry name" value="Sigma70_r4_2"/>
    <property type="match status" value="1"/>
</dbReference>
<evidence type="ECO:0000256" key="1">
    <source>
        <dbReference type="ARBA" id="ARBA00010641"/>
    </source>
</evidence>
<dbReference type="eggNOG" id="COG1595">
    <property type="taxonomic scope" value="Bacteria"/>
</dbReference>
<dbReference type="InterPro" id="IPR013249">
    <property type="entry name" value="RNA_pol_sigma70_r4_t2"/>
</dbReference>
<gene>
    <name evidence="9" type="primary">fecI</name>
    <name evidence="9" type="ordered locus">XNC1_3739</name>
</gene>
<evidence type="ECO:0000259" key="7">
    <source>
        <dbReference type="Pfam" id="PF04542"/>
    </source>
</evidence>
<feature type="domain" description="RNA polymerase sigma-70 region 2" evidence="7">
    <location>
        <begin position="21"/>
        <end position="86"/>
    </location>
</feature>
<dbReference type="SUPFAM" id="SSF88659">
    <property type="entry name" value="Sigma3 and sigma4 domains of RNA polymerase sigma factors"/>
    <property type="match status" value="1"/>
</dbReference>
<dbReference type="InterPro" id="IPR013324">
    <property type="entry name" value="RNA_pol_sigma_r3/r4-like"/>
</dbReference>
<evidence type="ECO:0000256" key="3">
    <source>
        <dbReference type="ARBA" id="ARBA00023082"/>
    </source>
</evidence>
<evidence type="ECO:0000256" key="2">
    <source>
        <dbReference type="ARBA" id="ARBA00023015"/>
    </source>
</evidence>
<dbReference type="EMBL" id="FN667742">
    <property type="protein sequence ID" value="CBJ91770.1"/>
    <property type="molecule type" value="Genomic_DNA"/>
</dbReference>
<evidence type="ECO:0000256" key="6">
    <source>
        <dbReference type="RuleBase" id="RU000716"/>
    </source>
</evidence>
<reference evidence="9 10" key="1">
    <citation type="journal article" date="2011" name="PLoS ONE">
        <title>The entomopathogenic bacterial endosymbionts xenorhabdus and photorhabdus: convergent lifestyles from divergent genomes.</title>
        <authorList>
            <person name="Chaston J.M."/>
            <person name="Suen G."/>
            <person name="Tucker S.L."/>
            <person name="Andersen A.W."/>
            <person name="Bhasin A."/>
            <person name="Bode E."/>
            <person name="Bode H.B."/>
            <person name="Brachmann A.O."/>
            <person name="Cowles C.E."/>
            <person name="Cowles K.N."/>
            <person name="Darby C."/>
            <person name="de Leon L."/>
            <person name="Drace K."/>
            <person name="Du Z."/>
            <person name="Givaudan A."/>
            <person name="Herbert Tran E.E."/>
            <person name="Jewell K.A."/>
            <person name="Knack J.J."/>
            <person name="Krasomil-Osterfeld K.C."/>
            <person name="Kukor R."/>
            <person name="Lanois A."/>
            <person name="Latreille P."/>
            <person name="Leimgruber N.K."/>
            <person name="Lipke C.M."/>
            <person name="Liu R."/>
            <person name="Lu X."/>
            <person name="Martens E.C."/>
            <person name="Marri P.R."/>
            <person name="Medigue C."/>
            <person name="Menard M.L."/>
            <person name="Miller N.M."/>
            <person name="Morales-Soto N."/>
            <person name="Norton S."/>
            <person name="Ogier J.C."/>
            <person name="Orchard S.S."/>
            <person name="Park D."/>
            <person name="Park Y."/>
            <person name="Qurollo B.A."/>
            <person name="Sugar D.R."/>
            <person name="Richards G.R."/>
            <person name="Rouy Z."/>
            <person name="Slominski B."/>
            <person name="Slominski K."/>
            <person name="Snyder H."/>
            <person name="Tjaden B.C."/>
            <person name="van der Hoeven R."/>
            <person name="Welch R.D."/>
            <person name="Wheeler C."/>
            <person name="Xiang B."/>
            <person name="Barbazuk B."/>
            <person name="Gaudriault S."/>
            <person name="Goodner B."/>
            <person name="Slater S.C."/>
            <person name="Forst S."/>
            <person name="Goldman B.S."/>
            <person name="Goodrich-Blair H."/>
        </authorList>
    </citation>
    <scope>NUCLEOTIDE SEQUENCE [LARGE SCALE GENOMIC DNA]</scope>
    <source>
        <strain evidence="10">ATCC 19061 / DSM 3370 / CCUG 14189 / LMG 1036 / NCIMB 9965 / AN6</strain>
    </source>
</reference>